<keyword evidence="2" id="KW-1185">Reference proteome</keyword>
<protein>
    <submittedName>
        <fullName evidence="1">Uncharacterized protein</fullName>
    </submittedName>
</protein>
<evidence type="ECO:0000313" key="2">
    <source>
        <dbReference type="Proteomes" id="UP001054837"/>
    </source>
</evidence>
<name>A0AAV4X5Z0_9ARAC</name>
<accession>A0AAV4X5Z0</accession>
<dbReference type="Proteomes" id="UP001054837">
    <property type="component" value="Unassembled WGS sequence"/>
</dbReference>
<dbReference type="AlphaFoldDB" id="A0AAV4X5Z0"/>
<sequence>MTVKTLKAVSACEAGGWSGVVERGWSGQGTDRKRQNKALSTIIVSYERDVCTMGFPLETFLSPSTLHIPRPGIFLASSEFCFKLKSDDSEDPQSSFRVRSRGCRGWSGQGTDRKRQNKALSTIIVSSERDVCTMEHCCQEQNAPC</sequence>
<organism evidence="1 2">
    <name type="scientific">Caerostris darwini</name>
    <dbReference type="NCBI Taxonomy" id="1538125"/>
    <lineage>
        <taxon>Eukaryota</taxon>
        <taxon>Metazoa</taxon>
        <taxon>Ecdysozoa</taxon>
        <taxon>Arthropoda</taxon>
        <taxon>Chelicerata</taxon>
        <taxon>Arachnida</taxon>
        <taxon>Araneae</taxon>
        <taxon>Araneomorphae</taxon>
        <taxon>Entelegynae</taxon>
        <taxon>Araneoidea</taxon>
        <taxon>Araneidae</taxon>
        <taxon>Caerostris</taxon>
    </lineage>
</organism>
<comment type="caution">
    <text evidence="1">The sequence shown here is derived from an EMBL/GenBank/DDBJ whole genome shotgun (WGS) entry which is preliminary data.</text>
</comment>
<reference evidence="1 2" key="1">
    <citation type="submission" date="2021-06" db="EMBL/GenBank/DDBJ databases">
        <title>Caerostris darwini draft genome.</title>
        <authorList>
            <person name="Kono N."/>
            <person name="Arakawa K."/>
        </authorList>
    </citation>
    <scope>NUCLEOTIDE SEQUENCE [LARGE SCALE GENOMIC DNA]</scope>
</reference>
<dbReference type="EMBL" id="BPLQ01015615">
    <property type="protein sequence ID" value="GIY89400.1"/>
    <property type="molecule type" value="Genomic_DNA"/>
</dbReference>
<evidence type="ECO:0000313" key="1">
    <source>
        <dbReference type="EMBL" id="GIY89400.1"/>
    </source>
</evidence>
<gene>
    <name evidence="1" type="ORF">CDAR_285191</name>
</gene>
<proteinExistence type="predicted"/>